<evidence type="ECO:0000256" key="4">
    <source>
        <dbReference type="ARBA" id="ARBA00022692"/>
    </source>
</evidence>
<comment type="similarity">
    <text evidence="7">Belongs to the methyl-accepting chemotaxis (MCP) protein family.</text>
</comment>
<dbReference type="Gene3D" id="1.10.287.950">
    <property type="entry name" value="Methyl-accepting chemotaxis protein"/>
    <property type="match status" value="2"/>
</dbReference>
<dbReference type="InterPro" id="IPR004089">
    <property type="entry name" value="MCPsignal_dom"/>
</dbReference>
<keyword evidence="2" id="KW-1003">Cell membrane</keyword>
<dbReference type="PANTHER" id="PTHR43531">
    <property type="entry name" value="PROTEIN ICFG"/>
    <property type="match status" value="1"/>
</dbReference>
<evidence type="ECO:0000256" key="7">
    <source>
        <dbReference type="ARBA" id="ARBA00029447"/>
    </source>
</evidence>
<evidence type="ECO:0000256" key="2">
    <source>
        <dbReference type="ARBA" id="ARBA00022475"/>
    </source>
</evidence>
<evidence type="ECO:0000313" key="13">
    <source>
        <dbReference type="Proteomes" id="UP000671995"/>
    </source>
</evidence>
<reference evidence="12" key="1">
    <citation type="submission" date="2020-05" db="EMBL/GenBank/DDBJ databases">
        <authorList>
            <person name="Zeng H."/>
            <person name="Chan Y.K."/>
            <person name="Watt R.M."/>
        </authorList>
    </citation>
    <scope>NUCLEOTIDE SEQUENCE</scope>
    <source>
        <strain evidence="12">ATCC 700773</strain>
    </source>
</reference>
<accession>A0A975IDM6</accession>
<dbReference type="CDD" id="cd06225">
    <property type="entry name" value="HAMP"/>
    <property type="match status" value="1"/>
</dbReference>
<organism evidence="12 13">
    <name type="scientific">Treponema parvum</name>
    <dbReference type="NCBI Taxonomy" id="138851"/>
    <lineage>
        <taxon>Bacteria</taxon>
        <taxon>Pseudomonadati</taxon>
        <taxon>Spirochaetota</taxon>
        <taxon>Spirochaetia</taxon>
        <taxon>Spirochaetales</taxon>
        <taxon>Treponemataceae</taxon>
        <taxon>Treponema</taxon>
    </lineage>
</organism>
<dbReference type="Gene3D" id="3.30.450.20">
    <property type="entry name" value="PAS domain"/>
    <property type="match status" value="2"/>
</dbReference>
<dbReference type="GO" id="GO:0005886">
    <property type="term" value="C:plasma membrane"/>
    <property type="evidence" value="ECO:0007669"/>
    <property type="project" value="UniProtKB-SubCell"/>
</dbReference>
<dbReference type="InterPro" id="IPR029151">
    <property type="entry name" value="Sensor-like_sf"/>
</dbReference>
<evidence type="ECO:0000256" key="3">
    <source>
        <dbReference type="ARBA" id="ARBA00022500"/>
    </source>
</evidence>
<dbReference type="SMART" id="SM00304">
    <property type="entry name" value="HAMP"/>
    <property type="match status" value="1"/>
</dbReference>
<dbReference type="Pfam" id="PF00015">
    <property type="entry name" value="MCPsignal"/>
    <property type="match status" value="1"/>
</dbReference>
<gene>
    <name evidence="12" type="ORF">HRI96_07780</name>
</gene>
<keyword evidence="4 9" id="KW-0812">Transmembrane</keyword>
<dbReference type="EMBL" id="CP054257">
    <property type="protein sequence ID" value="QTQ12913.1"/>
    <property type="molecule type" value="Genomic_DNA"/>
</dbReference>
<dbReference type="GO" id="GO:0007165">
    <property type="term" value="P:signal transduction"/>
    <property type="evidence" value="ECO:0007669"/>
    <property type="project" value="UniProtKB-KW"/>
</dbReference>
<evidence type="ECO:0000256" key="9">
    <source>
        <dbReference type="SAM" id="Phobius"/>
    </source>
</evidence>
<evidence type="ECO:0000259" key="10">
    <source>
        <dbReference type="PROSITE" id="PS50111"/>
    </source>
</evidence>
<evidence type="ECO:0000259" key="11">
    <source>
        <dbReference type="PROSITE" id="PS50885"/>
    </source>
</evidence>
<dbReference type="PANTHER" id="PTHR43531:SF11">
    <property type="entry name" value="METHYL-ACCEPTING CHEMOTAXIS PROTEIN 3"/>
    <property type="match status" value="1"/>
</dbReference>
<dbReference type="PROSITE" id="PS50885">
    <property type="entry name" value="HAMP"/>
    <property type="match status" value="1"/>
</dbReference>
<dbReference type="CDD" id="cd18773">
    <property type="entry name" value="PDC1_HK_sensor"/>
    <property type="match status" value="1"/>
</dbReference>
<evidence type="ECO:0000256" key="6">
    <source>
        <dbReference type="ARBA" id="ARBA00023136"/>
    </source>
</evidence>
<dbReference type="GO" id="GO:0006935">
    <property type="term" value="P:chemotaxis"/>
    <property type="evidence" value="ECO:0007669"/>
    <property type="project" value="UniProtKB-KW"/>
</dbReference>
<dbReference type="InterPro" id="IPR051310">
    <property type="entry name" value="MCP_chemotaxis"/>
</dbReference>
<sequence>MLIVSVLVLCACLIVGYSIRNMTMKQYAQFMDQELSLIEQDVHTFTRNNMRMVQMLATDSLVMSVDDTLNNYSVAKSDIAVKDTKMSRTEQALVNLFKHVQDQWSEFAEVYIGTEWGGYATSFDGVMKAGYDPRKRGWYLQASAADGKTIMTPAYASTVGEAVVCFSQKVFSQSGNFIGCMSIEVGLGNLTSFIENIKVGKGGYVMLVQNDGTILTDPKHKELNFKKLSESGIPAFGELNDIQSGETEVSFDGKKWQTQVVSMDGLGWKLIAFVELEEILAPVYNFVRNVIFIGAGMCIVFFVLIFLLSGRLLVFFGRLQNLFSKIASGDITGRIAVKGKDEVSLLLQYFNRTMDNVAHMIRTLMTESETMQEVGESLSANMSQSASAINEITSNIEGVKQQVQTQAASVTETSSTIESIIRIIKNVDSSVDAQVKCVETSSAAVEQMIANINSIGKVFEENNATIQDLYKQSLEGKEGAMKANSIVSKVVEQSALLAEASEVIQRIASQTNLLAMNAAIEAAHAGESGKGFAVVADEIRKLAEESNRQGKHIETVLNETAEIVEQLTVSGHGAEKAFTAVYDLAEKVAEQEQSVVQAMKEQQNASADVLQAMKEINEVTMTVRDGSSEIVTGGEEISKEMHRLNDLTRMITDSMDEMAIGTVQINDAVQDVHMVTKKNKDSIENLIIEINKFKV</sequence>
<evidence type="ECO:0000256" key="1">
    <source>
        <dbReference type="ARBA" id="ARBA00004651"/>
    </source>
</evidence>
<reference evidence="12" key="2">
    <citation type="journal article" date="2021" name="Microbiol. Resour. Announc.">
        <title>Complete Genome Sequences of Three Human Oral Treponema parvum Isolates.</title>
        <authorList>
            <person name="Zeng H."/>
            <person name="Watt R.M."/>
        </authorList>
    </citation>
    <scope>NUCLEOTIDE SEQUENCE</scope>
    <source>
        <strain evidence="12">ATCC 700773</strain>
    </source>
</reference>
<dbReference type="PROSITE" id="PS50111">
    <property type="entry name" value="CHEMOTAXIS_TRANSDUC_2"/>
    <property type="match status" value="1"/>
</dbReference>
<dbReference type="InterPro" id="IPR003660">
    <property type="entry name" value="HAMP_dom"/>
</dbReference>
<proteinExistence type="inferred from homology"/>
<feature type="transmembrane region" description="Helical" evidence="9">
    <location>
        <begin position="290"/>
        <end position="316"/>
    </location>
</feature>
<dbReference type="CDD" id="cd12912">
    <property type="entry name" value="PDC2_MCP_like"/>
    <property type="match status" value="1"/>
</dbReference>
<evidence type="ECO:0000256" key="8">
    <source>
        <dbReference type="PROSITE-ProRule" id="PRU00284"/>
    </source>
</evidence>
<dbReference type="PRINTS" id="PR00260">
    <property type="entry name" value="CHEMTRNSDUCR"/>
</dbReference>
<dbReference type="InterPro" id="IPR004090">
    <property type="entry name" value="Chemotax_Me-accpt_rcpt"/>
</dbReference>
<dbReference type="AlphaFoldDB" id="A0A975IDM6"/>
<evidence type="ECO:0000256" key="5">
    <source>
        <dbReference type="ARBA" id="ARBA00022989"/>
    </source>
</evidence>
<dbReference type="InterPro" id="IPR033479">
    <property type="entry name" value="dCache_1"/>
</dbReference>
<dbReference type="GO" id="GO:0004888">
    <property type="term" value="F:transmembrane signaling receptor activity"/>
    <property type="evidence" value="ECO:0007669"/>
    <property type="project" value="InterPro"/>
</dbReference>
<dbReference type="SUPFAM" id="SSF58104">
    <property type="entry name" value="Methyl-accepting chemotaxis protein (MCP) signaling domain"/>
    <property type="match status" value="1"/>
</dbReference>
<keyword evidence="3" id="KW-0145">Chemotaxis</keyword>
<feature type="domain" description="Methyl-accepting transducer" evidence="10">
    <location>
        <begin position="409"/>
        <end position="638"/>
    </location>
</feature>
<evidence type="ECO:0000313" key="12">
    <source>
        <dbReference type="EMBL" id="QTQ12913.1"/>
    </source>
</evidence>
<dbReference type="Proteomes" id="UP000671995">
    <property type="component" value="Chromosome"/>
</dbReference>
<dbReference type="Pfam" id="PF00672">
    <property type="entry name" value="HAMP"/>
    <property type="match status" value="1"/>
</dbReference>
<name>A0A975IDM6_9SPIR</name>
<feature type="domain" description="HAMP" evidence="11">
    <location>
        <begin position="318"/>
        <end position="362"/>
    </location>
</feature>
<dbReference type="SMART" id="SM00283">
    <property type="entry name" value="MA"/>
    <property type="match status" value="1"/>
</dbReference>
<keyword evidence="8" id="KW-0807">Transducer</keyword>
<dbReference type="Pfam" id="PF02743">
    <property type="entry name" value="dCache_1"/>
    <property type="match status" value="1"/>
</dbReference>
<keyword evidence="6 9" id="KW-0472">Membrane</keyword>
<keyword evidence="5 9" id="KW-1133">Transmembrane helix</keyword>
<comment type="subcellular location">
    <subcellularLocation>
        <location evidence="1">Cell membrane</location>
        <topology evidence="1">Multi-pass membrane protein</topology>
    </subcellularLocation>
</comment>
<dbReference type="SUPFAM" id="SSF103190">
    <property type="entry name" value="Sensory domain-like"/>
    <property type="match status" value="1"/>
</dbReference>
<protein>
    <submittedName>
        <fullName evidence="12">Methyl-accepting chemotaxis protein</fullName>
    </submittedName>
</protein>